<evidence type="ECO:0000259" key="4">
    <source>
        <dbReference type="PROSITE" id="PS50893"/>
    </source>
</evidence>
<dbReference type="SMART" id="SM00382">
    <property type="entry name" value="AAA"/>
    <property type="match status" value="1"/>
</dbReference>
<organism evidence="5 6">
    <name type="scientific">Anaerocolumna jejuensis DSM 15929</name>
    <dbReference type="NCBI Taxonomy" id="1121322"/>
    <lineage>
        <taxon>Bacteria</taxon>
        <taxon>Bacillati</taxon>
        <taxon>Bacillota</taxon>
        <taxon>Clostridia</taxon>
        <taxon>Lachnospirales</taxon>
        <taxon>Lachnospiraceae</taxon>
        <taxon>Anaerocolumna</taxon>
    </lineage>
</organism>
<dbReference type="PANTHER" id="PTHR42939">
    <property type="entry name" value="ABC TRANSPORTER ATP-BINDING PROTEIN ALBC-RELATED"/>
    <property type="match status" value="1"/>
</dbReference>
<protein>
    <submittedName>
        <fullName evidence="5">ABC transporter</fullName>
    </submittedName>
</protein>
<proteinExistence type="predicted"/>
<keyword evidence="1" id="KW-0813">Transport</keyword>
<dbReference type="RefSeq" id="WP_242962535.1">
    <property type="nucleotide sequence ID" value="NZ_FRAC01000017.1"/>
</dbReference>
<dbReference type="GO" id="GO:0005524">
    <property type="term" value="F:ATP binding"/>
    <property type="evidence" value="ECO:0007669"/>
    <property type="project" value="UniProtKB-KW"/>
</dbReference>
<keyword evidence="3" id="KW-0067">ATP-binding</keyword>
<keyword evidence="2" id="KW-0547">Nucleotide-binding</keyword>
<evidence type="ECO:0000256" key="3">
    <source>
        <dbReference type="ARBA" id="ARBA00022840"/>
    </source>
</evidence>
<accession>A0A1M6V7B7</accession>
<sequence length="797" mass="87090">MSRTVLKTKGLTKDYGKGRGIFDIDLTVNEGEVFGFIGTNGSGKTTAIRNMLGFIKPNAGTSFVNGRNSWTESAAIMQQVSYVPGEIAFPALTTGTEFLKSQADYLGVKDFTYMNHVIELLQLDPTANLKRMSKGMKQKTAIVAALMGEKEILVLDEPTTGLDPLMRDAFMELVREEKAKGHTVFMSSHIFEEIEEVCDRVANGGSGAPGDQTKEQGSDLYLSSTKPSWTGYTFKYWTASIGGNYNPGGKYTHDQDGGTVTMIAHWKDETDPSCSDFSATPNYWSAGIGTVTFSAQDNGSGLSSVMLQRYSNVTKSWSNVQTWSYSGTTSKRYGSYTETSEGVFYYKLTIEDMAGNVTTKTSDYIYLDHSNPVISGTENTVTTWTKVAPMIRVFATDYLFATSYNGSGLNSLVIKDDSGIVVTSGVASATYTLADKYQGIHTWYIIATDNVGHVSNKTITTSFDKTGPSCSSLDATPNSWSVGNGIVSFTARDPWSGLSSATLQRYSYVTGAWSDVQTWTFGGTTDSVSRSYTETSEGVFYFRLVLSDVLGNTSSTNSVTIYLDHSDPVISGVEDTVTDWTNVAPTIRVAATDYLSGTSYNGSGLRSLIIKDDVGNVVASGVTSTSYTLAAKYEGIHTWYITATDNVGHTESKSVTTKYDCTIPGMDGTEITHVRPDGITVSGYCQDNIINQHIDDEISRSPNRANLSSGIKSVILYRVTGARKEVVYSDRTKAVFGSPDTHSYFDMYYEITADEKTSSYYEIIVIDFAGNKTTKKLTSQYSLLSWFHTSIDRSSYE</sequence>
<evidence type="ECO:0000256" key="2">
    <source>
        <dbReference type="ARBA" id="ARBA00022741"/>
    </source>
</evidence>
<dbReference type="GO" id="GO:0016887">
    <property type="term" value="F:ATP hydrolysis activity"/>
    <property type="evidence" value="ECO:0007669"/>
    <property type="project" value="InterPro"/>
</dbReference>
<dbReference type="SUPFAM" id="SSF52540">
    <property type="entry name" value="P-loop containing nucleoside triphosphate hydrolases"/>
    <property type="match status" value="1"/>
</dbReference>
<dbReference type="PANTHER" id="PTHR42939:SF1">
    <property type="entry name" value="ABC TRANSPORTER ATP-BINDING PROTEIN ALBC-RELATED"/>
    <property type="match status" value="1"/>
</dbReference>
<evidence type="ECO:0000313" key="6">
    <source>
        <dbReference type="Proteomes" id="UP000184386"/>
    </source>
</evidence>
<dbReference type="STRING" id="1121322.SAMN02745136_03305"/>
<dbReference type="Gene3D" id="3.40.50.300">
    <property type="entry name" value="P-loop containing nucleotide triphosphate hydrolases"/>
    <property type="match status" value="1"/>
</dbReference>
<keyword evidence="6" id="KW-1185">Reference proteome</keyword>
<dbReference type="InterPro" id="IPR051782">
    <property type="entry name" value="ABC_Transporter_VariousFunc"/>
</dbReference>
<dbReference type="InterPro" id="IPR003439">
    <property type="entry name" value="ABC_transporter-like_ATP-bd"/>
</dbReference>
<dbReference type="InterPro" id="IPR027417">
    <property type="entry name" value="P-loop_NTPase"/>
</dbReference>
<feature type="domain" description="ABC transporter" evidence="4">
    <location>
        <begin position="6"/>
        <end position="231"/>
    </location>
</feature>
<evidence type="ECO:0000256" key="1">
    <source>
        <dbReference type="ARBA" id="ARBA00022448"/>
    </source>
</evidence>
<dbReference type="CDD" id="cd03230">
    <property type="entry name" value="ABC_DR_subfamily_A"/>
    <property type="match status" value="1"/>
</dbReference>
<dbReference type="EMBL" id="FRAC01000017">
    <property type="protein sequence ID" value="SHK77206.1"/>
    <property type="molecule type" value="Genomic_DNA"/>
</dbReference>
<gene>
    <name evidence="5" type="ORF">SAMN02745136_03305</name>
</gene>
<dbReference type="PROSITE" id="PS50893">
    <property type="entry name" value="ABC_TRANSPORTER_2"/>
    <property type="match status" value="1"/>
</dbReference>
<dbReference type="InterPro" id="IPR003593">
    <property type="entry name" value="AAA+_ATPase"/>
</dbReference>
<name>A0A1M6V7B7_9FIRM</name>
<dbReference type="Pfam" id="PF00005">
    <property type="entry name" value="ABC_tran"/>
    <property type="match status" value="1"/>
</dbReference>
<dbReference type="AlphaFoldDB" id="A0A1M6V7B7"/>
<dbReference type="Proteomes" id="UP000184386">
    <property type="component" value="Unassembled WGS sequence"/>
</dbReference>
<evidence type="ECO:0000313" key="5">
    <source>
        <dbReference type="EMBL" id="SHK77206.1"/>
    </source>
</evidence>
<reference evidence="5 6" key="1">
    <citation type="submission" date="2016-11" db="EMBL/GenBank/DDBJ databases">
        <authorList>
            <person name="Jaros S."/>
            <person name="Januszkiewicz K."/>
            <person name="Wedrychowicz H."/>
        </authorList>
    </citation>
    <scope>NUCLEOTIDE SEQUENCE [LARGE SCALE GENOMIC DNA]</scope>
    <source>
        <strain evidence="5 6">DSM 15929</strain>
    </source>
</reference>